<accession>A0A975BKP1</accession>
<dbReference type="PANTHER" id="PTHR35936">
    <property type="entry name" value="MEMBRANE-BOUND LYTIC MUREIN TRANSGLYCOSYLASE F"/>
    <property type="match status" value="1"/>
</dbReference>
<reference evidence="4" key="1">
    <citation type="journal article" date="2021" name="Microb. Physiol.">
        <title>Proteogenomic Insights into the Physiology of Marine, Sulfate-Reducing, Filamentous Desulfonema limicola and Desulfonema magnum.</title>
        <authorList>
            <person name="Schnaars V."/>
            <person name="Wohlbrand L."/>
            <person name="Scheve S."/>
            <person name="Hinrichs C."/>
            <person name="Reinhardt R."/>
            <person name="Rabus R."/>
        </authorList>
    </citation>
    <scope>NUCLEOTIDE SEQUENCE</scope>
    <source>
        <strain evidence="4">4be13</strain>
    </source>
</reference>
<protein>
    <submittedName>
        <fullName evidence="4">ABC transporter, periplasmatic binding protein</fullName>
    </submittedName>
</protein>
<dbReference type="InterPro" id="IPR001638">
    <property type="entry name" value="Solute-binding_3/MltF_N"/>
</dbReference>
<dbReference type="Gene3D" id="3.40.190.10">
    <property type="entry name" value="Periplasmic binding protein-like II"/>
    <property type="match status" value="2"/>
</dbReference>
<evidence type="ECO:0000259" key="3">
    <source>
        <dbReference type="Pfam" id="PF00497"/>
    </source>
</evidence>
<feature type="signal peptide" evidence="2">
    <location>
        <begin position="1"/>
        <end position="25"/>
    </location>
</feature>
<organism evidence="4 5">
    <name type="scientific">Desulfonema magnum</name>
    <dbReference type="NCBI Taxonomy" id="45655"/>
    <lineage>
        <taxon>Bacteria</taxon>
        <taxon>Pseudomonadati</taxon>
        <taxon>Thermodesulfobacteriota</taxon>
        <taxon>Desulfobacteria</taxon>
        <taxon>Desulfobacterales</taxon>
        <taxon>Desulfococcaceae</taxon>
        <taxon>Desulfonema</taxon>
    </lineage>
</organism>
<dbReference type="Pfam" id="PF00497">
    <property type="entry name" value="SBP_bac_3"/>
    <property type="match status" value="1"/>
</dbReference>
<feature type="chain" id="PRO_5036856574" evidence="2">
    <location>
        <begin position="26"/>
        <end position="276"/>
    </location>
</feature>
<name>A0A975BKP1_9BACT</name>
<dbReference type="PANTHER" id="PTHR35936:SF25">
    <property type="entry name" value="ABC TRANSPORTER SUBSTRATE-BINDING PROTEIN"/>
    <property type="match status" value="1"/>
</dbReference>
<dbReference type="AlphaFoldDB" id="A0A975BKP1"/>
<proteinExistence type="predicted"/>
<dbReference type="Proteomes" id="UP000663722">
    <property type="component" value="Chromosome"/>
</dbReference>
<dbReference type="RefSeq" id="WP_207682484.1">
    <property type="nucleotide sequence ID" value="NZ_CP061800.1"/>
</dbReference>
<keyword evidence="1 2" id="KW-0732">Signal</keyword>
<feature type="domain" description="Solute-binding protein family 3/N-terminal" evidence="3">
    <location>
        <begin position="32"/>
        <end position="271"/>
    </location>
</feature>
<gene>
    <name evidence="4" type="ORF">dnm_032010</name>
</gene>
<keyword evidence="5" id="KW-1185">Reference proteome</keyword>
<evidence type="ECO:0000256" key="1">
    <source>
        <dbReference type="ARBA" id="ARBA00022729"/>
    </source>
</evidence>
<dbReference type="EMBL" id="CP061800">
    <property type="protein sequence ID" value="QTA87171.1"/>
    <property type="molecule type" value="Genomic_DNA"/>
</dbReference>
<evidence type="ECO:0000313" key="4">
    <source>
        <dbReference type="EMBL" id="QTA87171.1"/>
    </source>
</evidence>
<dbReference type="SUPFAM" id="SSF53850">
    <property type="entry name" value="Periplasmic binding protein-like II"/>
    <property type="match status" value="1"/>
</dbReference>
<evidence type="ECO:0000256" key="2">
    <source>
        <dbReference type="SAM" id="SignalP"/>
    </source>
</evidence>
<sequence length="276" mass="31860">MFTRKRCFFIFFILLTLLIAGNVCAQKLNMVTTEFCPYVCISDKEDGHEGFVLDIFRAIFEKHGYAVSFEIQPWTRTLKIFNKKGQFDGLLAATKLHPINKDIAVFPETEICRYTHKFYGLKDSRLAGVWKYEGIESLKEISLGGIKGWSYCSLEVTRYVNDPPPGVRVSAMYGENLVRRNMKMLLKKHTDLYVENEFMARHFLHKEKKAGNTLMGKIIPIDKVPVDEGTANSYPVFYKDKNGEKYADMFTRGIKELRAKGEIDTIMAKYGLKDWK</sequence>
<dbReference type="KEGG" id="dmm:dnm_032010"/>
<evidence type="ECO:0000313" key="5">
    <source>
        <dbReference type="Proteomes" id="UP000663722"/>
    </source>
</evidence>